<dbReference type="GO" id="GO:0031522">
    <property type="term" value="C:cell envelope Sec protein transport complex"/>
    <property type="evidence" value="ECO:0007669"/>
    <property type="project" value="TreeGrafter"/>
</dbReference>
<evidence type="ECO:0000256" key="6">
    <source>
        <dbReference type="ARBA" id="ARBA00022967"/>
    </source>
</evidence>
<dbReference type="SUPFAM" id="SSF81767">
    <property type="entry name" value="Pre-protein crosslinking domain of SecA"/>
    <property type="match status" value="1"/>
</dbReference>
<dbReference type="InterPro" id="IPR011130">
    <property type="entry name" value="SecA_preprotein_X-link_dom"/>
</dbReference>
<protein>
    <recommendedName>
        <fullName evidence="9">Protein translocase subunit SecA</fullName>
        <ecNumber evidence="9">7.4.2.8</ecNumber>
    </recommendedName>
</protein>
<dbReference type="InterPro" id="IPR011115">
    <property type="entry name" value="SecA_DEAD"/>
</dbReference>
<comment type="subcellular location">
    <subcellularLocation>
        <location evidence="9">Cell membrane</location>
        <topology evidence="9">Peripheral membrane protein</topology>
        <orientation evidence="9">Cytoplasmic side</orientation>
    </subcellularLocation>
    <subcellularLocation>
        <location evidence="9">Cytoplasm</location>
    </subcellularLocation>
    <text evidence="9">Distribution is 50-50.</text>
</comment>
<sequence length="685" mass="77263">MSSASRSGRSPWPARHAVSVALRPERDYYTLSWLDRYWRALYSRCLWPLPRLWFSPGRLARKIITASDVLQPLDEAEFQQHLLAVRQRLVREGIQLSTLVMAFAAVREAAGRSLGMRHHHTQIRASLIMLRGMVAEMATGEGKTLACTLASCTAAMAGIKVHVVTTNDYLAERDCEEMLPLFHYLGLSAGALNSDTELPQRQKIYHSDILYSANNELVFDYLKDLLVLGERRQTVDVYRDSLTTGAASITGQLMHQGLVFAIVDEADSVFIDESRTPLVISGGDLPQADSEDFLRQIMSLAQTLEEGRQYEIAWQQRRIILLPAGRQGIETLAESAEAGMSWLQRARSEELLVQALTALHLFQRDKHYIVGVEPGSDDDESAAKVMIVDDYTGRLAADRSWEGGLHQLIEIKEDCELTQPQKTLAKISYQQFFRKYFYLSGMTGTAREVKDEFYSVYGLLVYKVPLLRKSRRRLLRYRVYPTMAAKEQAIIAAVQKKIAAGQAVLVGTATVDQSERLAQQLQAAEIEFELLTAKQDADEAGVVARAGQSGRVTLATSMAGRGTDIKLTAQTREAGGLHVIICELQDASRIDRQLEGRGARQGDPGSVEYLLSFDDPLVQVYGRKLYRLLQPLFFLPYIGHWCGRRLQRYCQWQLERKHARERRMTQKNDEQEKKTLAFLGDGKWG</sequence>
<evidence type="ECO:0000256" key="5">
    <source>
        <dbReference type="ARBA" id="ARBA00022927"/>
    </source>
</evidence>
<evidence type="ECO:0000256" key="2">
    <source>
        <dbReference type="ARBA" id="ARBA00022475"/>
    </source>
</evidence>
<gene>
    <name evidence="9" type="primary">secA</name>
    <name evidence="12" type="ORF">G8770_12280</name>
</gene>
<dbReference type="EMBL" id="JAAONZ010000008">
    <property type="protein sequence ID" value="NHO66318.1"/>
    <property type="molecule type" value="Genomic_DNA"/>
</dbReference>
<dbReference type="FunFam" id="3.40.50.300:FF:000429">
    <property type="entry name" value="Preprotein translocase subunit SecA"/>
    <property type="match status" value="1"/>
</dbReference>
<dbReference type="Proteomes" id="UP000787472">
    <property type="component" value="Unassembled WGS sequence"/>
</dbReference>
<evidence type="ECO:0000256" key="9">
    <source>
        <dbReference type="HAMAP-Rule" id="MF_01382"/>
    </source>
</evidence>
<dbReference type="GO" id="GO:0006605">
    <property type="term" value="P:protein targeting"/>
    <property type="evidence" value="ECO:0007669"/>
    <property type="project" value="UniProtKB-UniRule"/>
</dbReference>
<dbReference type="GO" id="GO:0005524">
    <property type="term" value="F:ATP binding"/>
    <property type="evidence" value="ECO:0007669"/>
    <property type="project" value="UniProtKB-UniRule"/>
</dbReference>
<dbReference type="InterPro" id="IPR036670">
    <property type="entry name" value="SecA_X-link_sf"/>
</dbReference>
<keyword evidence="7 9" id="KW-0811">Translocation</keyword>
<keyword evidence="6 9" id="KW-1278">Translocase</keyword>
<dbReference type="SMART" id="SM00958">
    <property type="entry name" value="SecA_PP_bind"/>
    <property type="match status" value="1"/>
</dbReference>
<dbReference type="GO" id="GO:0005886">
    <property type="term" value="C:plasma membrane"/>
    <property type="evidence" value="ECO:0007669"/>
    <property type="project" value="UniProtKB-SubCell"/>
</dbReference>
<organism evidence="12 13">
    <name type="scientific">Pseudomaricurvus hydrocarbonicus</name>
    <dbReference type="NCBI Taxonomy" id="1470433"/>
    <lineage>
        <taxon>Bacteria</taxon>
        <taxon>Pseudomonadati</taxon>
        <taxon>Pseudomonadota</taxon>
        <taxon>Gammaproteobacteria</taxon>
        <taxon>Cellvibrionales</taxon>
        <taxon>Cellvibrionaceae</taxon>
        <taxon>Pseudomaricurvus</taxon>
    </lineage>
</organism>
<dbReference type="PROSITE" id="PS51196">
    <property type="entry name" value="SECA_MOTOR_DEAD"/>
    <property type="match status" value="1"/>
</dbReference>
<evidence type="ECO:0000313" key="12">
    <source>
        <dbReference type="EMBL" id="NHO66318.1"/>
    </source>
</evidence>
<feature type="binding site" evidence="9">
    <location>
        <begin position="140"/>
        <end position="144"/>
    </location>
    <ligand>
        <name>ATP</name>
        <dbReference type="ChEBI" id="CHEBI:30616"/>
    </ligand>
</feature>
<comment type="function">
    <text evidence="9">Part of the Sec protein translocase complex. Interacts with the SecYEG preprotein conducting channel. Has a central role in coupling the hydrolysis of ATP to the transfer of proteins into and across the cell membrane, serving both as a receptor for the preprotein-SecB complex and as an ATP-driven molecular motor driving the stepwise translocation of polypeptide chains across the membrane.</text>
</comment>
<evidence type="ECO:0000256" key="1">
    <source>
        <dbReference type="ARBA" id="ARBA00022448"/>
    </source>
</evidence>
<dbReference type="GO" id="GO:0065002">
    <property type="term" value="P:intracellular protein transmembrane transport"/>
    <property type="evidence" value="ECO:0007669"/>
    <property type="project" value="UniProtKB-UniRule"/>
</dbReference>
<dbReference type="SUPFAM" id="SSF52540">
    <property type="entry name" value="P-loop containing nucleoside triphosphate hydrolases"/>
    <property type="match status" value="2"/>
</dbReference>
<dbReference type="GO" id="GO:0005829">
    <property type="term" value="C:cytosol"/>
    <property type="evidence" value="ECO:0007669"/>
    <property type="project" value="TreeGrafter"/>
</dbReference>
<evidence type="ECO:0000313" key="13">
    <source>
        <dbReference type="Proteomes" id="UP000787472"/>
    </source>
</evidence>
<comment type="catalytic activity">
    <reaction evidence="9">
        <text>ATP + H2O + cellular proteinSide 1 = ADP + phosphate + cellular proteinSide 2.</text>
        <dbReference type="EC" id="7.4.2.8"/>
    </reaction>
</comment>
<dbReference type="Gene3D" id="3.40.50.300">
    <property type="entry name" value="P-loop containing nucleotide triphosphate hydrolases"/>
    <property type="match status" value="2"/>
</dbReference>
<keyword evidence="5 9" id="KW-0653">Protein transport</keyword>
<evidence type="ECO:0000256" key="7">
    <source>
        <dbReference type="ARBA" id="ARBA00023010"/>
    </source>
</evidence>
<dbReference type="AlphaFoldDB" id="A0A9E5JT47"/>
<keyword evidence="1 9" id="KW-0813">Transport</keyword>
<dbReference type="PROSITE" id="PS51192">
    <property type="entry name" value="HELICASE_ATP_BIND_1"/>
    <property type="match status" value="1"/>
</dbReference>
<feature type="domain" description="Helicase ATP-binding" evidence="10">
    <location>
        <begin position="124"/>
        <end position="322"/>
    </location>
</feature>
<dbReference type="Pfam" id="PF21090">
    <property type="entry name" value="P-loop_SecA"/>
    <property type="match status" value="1"/>
</dbReference>
<reference evidence="12" key="1">
    <citation type="submission" date="2020-03" db="EMBL/GenBank/DDBJ databases">
        <authorList>
            <person name="Guo F."/>
        </authorList>
    </citation>
    <scope>NUCLEOTIDE SEQUENCE</scope>
    <source>
        <strain evidence="12">JCM 30134</strain>
    </source>
</reference>
<comment type="similarity">
    <text evidence="9">Belongs to the SecA family.</text>
</comment>
<keyword evidence="3 9" id="KW-0547">Nucleotide-binding</keyword>
<dbReference type="EC" id="7.4.2.8" evidence="9"/>
<name>A0A9E5JT47_9GAMM</name>
<comment type="caution">
    <text evidence="12">The sequence shown here is derived from an EMBL/GenBank/DDBJ whole genome shotgun (WGS) entry which is preliminary data.</text>
</comment>
<dbReference type="PRINTS" id="PR00906">
    <property type="entry name" value="SECA"/>
</dbReference>
<dbReference type="GO" id="GO:0017038">
    <property type="term" value="P:protein import"/>
    <property type="evidence" value="ECO:0007669"/>
    <property type="project" value="InterPro"/>
</dbReference>
<comment type="subunit">
    <text evidence="9">Monomer and homodimer. Part of the essential Sec protein translocation apparatus which comprises SecA, SecYEG and auxiliary proteins SecDF-YajC and YidC.</text>
</comment>
<feature type="binding site" evidence="9">
    <location>
        <position position="564"/>
    </location>
    <ligand>
        <name>ATP</name>
        <dbReference type="ChEBI" id="CHEBI:30616"/>
    </ligand>
</feature>
<evidence type="ECO:0000259" key="10">
    <source>
        <dbReference type="PROSITE" id="PS51192"/>
    </source>
</evidence>
<evidence type="ECO:0000256" key="8">
    <source>
        <dbReference type="ARBA" id="ARBA00023136"/>
    </source>
</evidence>
<accession>A0A9E5JT47</accession>
<dbReference type="InterPro" id="IPR014001">
    <property type="entry name" value="Helicase_ATP-bd"/>
</dbReference>
<dbReference type="RefSeq" id="WP_167186892.1">
    <property type="nucleotide sequence ID" value="NZ_JAAONZ010000008.1"/>
</dbReference>
<dbReference type="Pfam" id="PF07517">
    <property type="entry name" value="SecA_DEAD"/>
    <property type="match status" value="1"/>
</dbReference>
<evidence type="ECO:0000256" key="3">
    <source>
        <dbReference type="ARBA" id="ARBA00022741"/>
    </source>
</evidence>
<feature type="binding site" evidence="9">
    <location>
        <position position="122"/>
    </location>
    <ligand>
        <name>ATP</name>
        <dbReference type="ChEBI" id="CHEBI:30616"/>
    </ligand>
</feature>
<keyword evidence="8 9" id="KW-0472">Membrane</keyword>
<proteinExistence type="inferred from homology"/>
<dbReference type="InterPro" id="IPR000185">
    <property type="entry name" value="SecA"/>
</dbReference>
<dbReference type="Gene3D" id="3.90.1440.10">
    <property type="entry name" value="SecA, preprotein cross-linking domain"/>
    <property type="match status" value="1"/>
</dbReference>
<dbReference type="CDD" id="cd17928">
    <property type="entry name" value="DEXDc_SecA"/>
    <property type="match status" value="1"/>
</dbReference>
<keyword evidence="9" id="KW-0963">Cytoplasm</keyword>
<keyword evidence="4 9" id="KW-0067">ATP-binding</keyword>
<dbReference type="InterPro" id="IPR027417">
    <property type="entry name" value="P-loop_NTPase"/>
</dbReference>
<dbReference type="Pfam" id="PF01043">
    <property type="entry name" value="SecA_PP_bind"/>
    <property type="match status" value="1"/>
</dbReference>
<dbReference type="CDD" id="cd18803">
    <property type="entry name" value="SF2_C_secA"/>
    <property type="match status" value="1"/>
</dbReference>
<keyword evidence="13" id="KW-1185">Reference proteome</keyword>
<dbReference type="SMART" id="SM00957">
    <property type="entry name" value="SecA_DEAD"/>
    <property type="match status" value="1"/>
</dbReference>
<dbReference type="PANTHER" id="PTHR30612:SF0">
    <property type="entry name" value="CHLOROPLAST PROTEIN-TRANSPORTING ATPASE"/>
    <property type="match status" value="1"/>
</dbReference>
<dbReference type="GO" id="GO:0008564">
    <property type="term" value="F:protein-exporting ATPase activity"/>
    <property type="evidence" value="ECO:0007669"/>
    <property type="project" value="UniProtKB-EC"/>
</dbReference>
<dbReference type="InterPro" id="IPR044722">
    <property type="entry name" value="SecA_SF2_C"/>
</dbReference>
<feature type="domain" description="SecA family profile" evidence="11">
    <location>
        <begin position="38"/>
        <end position="642"/>
    </location>
</feature>
<dbReference type="PANTHER" id="PTHR30612">
    <property type="entry name" value="SECA INNER MEMBRANE COMPONENT OF SEC PROTEIN SECRETION SYSTEM"/>
    <property type="match status" value="1"/>
</dbReference>
<keyword evidence="2 9" id="KW-1003">Cell membrane</keyword>
<dbReference type="InterPro" id="IPR014018">
    <property type="entry name" value="SecA_motor_DEAD"/>
</dbReference>
<evidence type="ECO:0000256" key="4">
    <source>
        <dbReference type="ARBA" id="ARBA00022840"/>
    </source>
</evidence>
<dbReference type="GO" id="GO:0043952">
    <property type="term" value="P:protein transport by the Sec complex"/>
    <property type="evidence" value="ECO:0007669"/>
    <property type="project" value="TreeGrafter"/>
</dbReference>
<evidence type="ECO:0000259" key="11">
    <source>
        <dbReference type="PROSITE" id="PS51196"/>
    </source>
</evidence>
<dbReference type="HAMAP" id="MF_01382">
    <property type="entry name" value="SecA"/>
    <property type="match status" value="1"/>
</dbReference>